<evidence type="ECO:0000256" key="1">
    <source>
        <dbReference type="ARBA" id="ARBA00004141"/>
    </source>
</evidence>
<organism evidence="10 11">
    <name type="scientific">Stylosanthes scabra</name>
    <dbReference type="NCBI Taxonomy" id="79078"/>
    <lineage>
        <taxon>Eukaryota</taxon>
        <taxon>Viridiplantae</taxon>
        <taxon>Streptophyta</taxon>
        <taxon>Embryophyta</taxon>
        <taxon>Tracheophyta</taxon>
        <taxon>Spermatophyta</taxon>
        <taxon>Magnoliopsida</taxon>
        <taxon>eudicotyledons</taxon>
        <taxon>Gunneridae</taxon>
        <taxon>Pentapetalae</taxon>
        <taxon>rosids</taxon>
        <taxon>fabids</taxon>
        <taxon>Fabales</taxon>
        <taxon>Fabaceae</taxon>
        <taxon>Papilionoideae</taxon>
        <taxon>50 kb inversion clade</taxon>
        <taxon>dalbergioids sensu lato</taxon>
        <taxon>Dalbergieae</taxon>
        <taxon>Pterocarpus clade</taxon>
        <taxon>Stylosanthes</taxon>
    </lineage>
</organism>
<evidence type="ECO:0000256" key="2">
    <source>
        <dbReference type="ARBA" id="ARBA00022448"/>
    </source>
</evidence>
<keyword evidence="3 8" id="KW-0812">Transmembrane</keyword>
<dbReference type="InterPro" id="IPR036259">
    <property type="entry name" value="MFS_trans_sf"/>
</dbReference>
<sequence>MILFQLHGFLCIFKFCSHNPFRLIGVGLSVWTFAIAGCGCSFDFWSIAICRMLVGVGEASFISLAAPFIDDNAPVEQKTAWLATFYMCIPAGTALGYVYGGLVGGLFNWRVAFWVEAILMLPFPILGFVMKPLHLKGFSPMESKLIPTSNEPRDGEMLAGDQGLKGGSKSPSTLMDHITRFSKDMQELLRDQVYVINVLGYISYNFVIGAYSYWGPKAGYSIYHMNNADLLFGGITIVCGICGTLAGGLILDKMTSTISNAFKLLSGATFLGAIFCLIAFCFKSLSGFIVLFSIGELLIFATQAPVNYVSLHCVKPNLRALSMAISTVSIHIFGDVPSSPLVGILQDHIHDWRKTALCLTSIFFLAAIIWFIGIFLRSVDLFNEDDDDQSTTREQRRPLLEDTSYEA</sequence>
<gene>
    <name evidence="10" type="ORF">PIB30_017880</name>
</gene>
<dbReference type="InterPro" id="IPR020846">
    <property type="entry name" value="MFS_dom"/>
</dbReference>
<feature type="transmembrane region" description="Helical" evidence="8">
    <location>
        <begin position="21"/>
        <end position="38"/>
    </location>
</feature>
<comment type="similarity">
    <text evidence="6">Belongs to the major facilitator superfamily. Spinster (TC 2.A.1.49) family.</text>
</comment>
<feature type="region of interest" description="Disordered" evidence="7">
    <location>
        <begin position="148"/>
        <end position="170"/>
    </location>
</feature>
<evidence type="ECO:0000259" key="9">
    <source>
        <dbReference type="PROSITE" id="PS50850"/>
    </source>
</evidence>
<dbReference type="InterPro" id="IPR011701">
    <property type="entry name" value="MFS"/>
</dbReference>
<feature type="transmembrane region" description="Helical" evidence="8">
    <location>
        <begin position="356"/>
        <end position="376"/>
    </location>
</feature>
<protein>
    <recommendedName>
        <fullName evidence="9">Major facilitator superfamily (MFS) profile domain-containing protein</fullName>
    </recommendedName>
</protein>
<feature type="transmembrane region" description="Helical" evidence="8">
    <location>
        <begin position="44"/>
        <end position="68"/>
    </location>
</feature>
<evidence type="ECO:0000256" key="5">
    <source>
        <dbReference type="ARBA" id="ARBA00023136"/>
    </source>
</evidence>
<feature type="transmembrane region" description="Helical" evidence="8">
    <location>
        <begin position="80"/>
        <end position="99"/>
    </location>
</feature>
<name>A0ABU6Y6B8_9FABA</name>
<dbReference type="CDD" id="cd17328">
    <property type="entry name" value="MFS_spinster_like"/>
    <property type="match status" value="1"/>
</dbReference>
<feature type="transmembrane region" description="Helical" evidence="8">
    <location>
        <begin position="230"/>
        <end position="250"/>
    </location>
</feature>
<evidence type="ECO:0000256" key="8">
    <source>
        <dbReference type="SAM" id="Phobius"/>
    </source>
</evidence>
<dbReference type="Gene3D" id="1.20.1250.20">
    <property type="entry name" value="MFS general substrate transporter like domains"/>
    <property type="match status" value="1"/>
</dbReference>
<feature type="compositionally biased region" description="Basic and acidic residues" evidence="7">
    <location>
        <begin position="390"/>
        <end position="400"/>
    </location>
</feature>
<accession>A0ABU6Y6B8</accession>
<keyword evidence="4 8" id="KW-1133">Transmembrane helix</keyword>
<evidence type="ECO:0000313" key="11">
    <source>
        <dbReference type="Proteomes" id="UP001341840"/>
    </source>
</evidence>
<feature type="domain" description="Major facilitator superfamily (MFS) profile" evidence="9">
    <location>
        <begin position="1"/>
        <end position="385"/>
    </location>
</feature>
<dbReference type="PROSITE" id="PS50850">
    <property type="entry name" value="MFS"/>
    <property type="match status" value="1"/>
</dbReference>
<keyword evidence="5 8" id="KW-0472">Membrane</keyword>
<proteinExistence type="inferred from homology"/>
<dbReference type="PANTHER" id="PTHR23505:SF79">
    <property type="entry name" value="PROTEIN SPINSTER"/>
    <property type="match status" value="1"/>
</dbReference>
<evidence type="ECO:0000256" key="3">
    <source>
        <dbReference type="ARBA" id="ARBA00022692"/>
    </source>
</evidence>
<evidence type="ECO:0000256" key="7">
    <source>
        <dbReference type="SAM" id="MobiDB-lite"/>
    </source>
</evidence>
<dbReference type="EMBL" id="JASCZI010241708">
    <property type="protein sequence ID" value="MED6205456.1"/>
    <property type="molecule type" value="Genomic_DNA"/>
</dbReference>
<feature type="transmembrane region" description="Helical" evidence="8">
    <location>
        <begin position="262"/>
        <end position="282"/>
    </location>
</feature>
<keyword evidence="11" id="KW-1185">Reference proteome</keyword>
<evidence type="ECO:0000313" key="10">
    <source>
        <dbReference type="EMBL" id="MED6205456.1"/>
    </source>
</evidence>
<feature type="region of interest" description="Disordered" evidence="7">
    <location>
        <begin position="385"/>
        <end position="407"/>
    </location>
</feature>
<dbReference type="SUPFAM" id="SSF103473">
    <property type="entry name" value="MFS general substrate transporter"/>
    <property type="match status" value="1"/>
</dbReference>
<reference evidence="10 11" key="1">
    <citation type="journal article" date="2023" name="Plants (Basel)">
        <title>Bridging the Gap: Combining Genomics and Transcriptomics Approaches to Understand Stylosanthes scabra, an Orphan Legume from the Brazilian Caatinga.</title>
        <authorList>
            <person name="Ferreira-Neto J.R.C."/>
            <person name="da Silva M.D."/>
            <person name="Binneck E."/>
            <person name="de Melo N.F."/>
            <person name="da Silva R.H."/>
            <person name="de Melo A.L.T.M."/>
            <person name="Pandolfi V."/>
            <person name="Bustamante F.O."/>
            <person name="Brasileiro-Vidal A.C."/>
            <person name="Benko-Iseppon A.M."/>
        </authorList>
    </citation>
    <scope>NUCLEOTIDE SEQUENCE [LARGE SCALE GENOMIC DNA]</scope>
    <source>
        <tissue evidence="10">Leaves</tissue>
    </source>
</reference>
<evidence type="ECO:0000256" key="4">
    <source>
        <dbReference type="ARBA" id="ARBA00022989"/>
    </source>
</evidence>
<feature type="transmembrane region" description="Helical" evidence="8">
    <location>
        <begin position="193"/>
        <end position="214"/>
    </location>
</feature>
<comment type="caution">
    <text evidence="10">The sequence shown here is derived from an EMBL/GenBank/DDBJ whole genome shotgun (WGS) entry which is preliminary data.</text>
</comment>
<dbReference type="Pfam" id="PF07690">
    <property type="entry name" value="MFS_1"/>
    <property type="match status" value="1"/>
</dbReference>
<comment type="subcellular location">
    <subcellularLocation>
        <location evidence="1">Membrane</location>
        <topology evidence="1">Multi-pass membrane protein</topology>
    </subcellularLocation>
</comment>
<dbReference type="Proteomes" id="UP001341840">
    <property type="component" value="Unassembled WGS sequence"/>
</dbReference>
<keyword evidence="2" id="KW-0813">Transport</keyword>
<evidence type="ECO:0000256" key="6">
    <source>
        <dbReference type="ARBA" id="ARBA00024338"/>
    </source>
</evidence>
<feature type="transmembrane region" description="Helical" evidence="8">
    <location>
        <begin position="111"/>
        <end position="130"/>
    </location>
</feature>
<dbReference type="PANTHER" id="PTHR23505">
    <property type="entry name" value="SPINSTER"/>
    <property type="match status" value="1"/>
</dbReference>
<dbReference type="InterPro" id="IPR044770">
    <property type="entry name" value="MFS_spinster-like"/>
</dbReference>